<proteinExistence type="predicted"/>
<feature type="transmembrane region" description="Helical" evidence="6">
    <location>
        <begin position="396"/>
        <end position="415"/>
    </location>
</feature>
<evidence type="ECO:0000256" key="3">
    <source>
        <dbReference type="ARBA" id="ARBA00022989"/>
    </source>
</evidence>
<keyword evidence="8" id="KW-1185">Reference proteome</keyword>
<comment type="subcellular location">
    <subcellularLocation>
        <location evidence="1">Membrane</location>
        <topology evidence="1">Multi-pass membrane protein</topology>
    </subcellularLocation>
</comment>
<feature type="transmembrane region" description="Helical" evidence="6">
    <location>
        <begin position="454"/>
        <end position="476"/>
    </location>
</feature>
<feature type="compositionally biased region" description="Polar residues" evidence="5">
    <location>
        <begin position="1"/>
        <end position="12"/>
    </location>
</feature>
<name>A0A5N5QHC9_9AGAM</name>
<accession>A0A5N5QHC9</accession>
<dbReference type="Pfam" id="PF07690">
    <property type="entry name" value="MFS_1"/>
    <property type="match status" value="1"/>
</dbReference>
<dbReference type="CDD" id="cd17323">
    <property type="entry name" value="MFS_Tpo1_MDR_like"/>
    <property type="match status" value="1"/>
</dbReference>
<dbReference type="PANTHER" id="PTHR23502:SF60">
    <property type="entry name" value="MAJOR FACILITATOR SUPERFAMILY (MFS) PROFILE DOMAIN-CONTAINING PROTEIN-RELATED"/>
    <property type="match status" value="1"/>
</dbReference>
<organism evidence="7 8">
    <name type="scientific">Ceratobasidium theobromae</name>
    <dbReference type="NCBI Taxonomy" id="1582974"/>
    <lineage>
        <taxon>Eukaryota</taxon>
        <taxon>Fungi</taxon>
        <taxon>Dikarya</taxon>
        <taxon>Basidiomycota</taxon>
        <taxon>Agaricomycotina</taxon>
        <taxon>Agaricomycetes</taxon>
        <taxon>Cantharellales</taxon>
        <taxon>Ceratobasidiaceae</taxon>
        <taxon>Ceratobasidium</taxon>
    </lineage>
</organism>
<feature type="transmembrane region" description="Helical" evidence="6">
    <location>
        <begin position="179"/>
        <end position="199"/>
    </location>
</feature>
<keyword evidence="3 6" id="KW-1133">Transmembrane helix</keyword>
<dbReference type="InterPro" id="IPR011701">
    <property type="entry name" value="MFS"/>
</dbReference>
<protein>
    <submittedName>
        <fullName evidence="7">Transport protein</fullName>
    </submittedName>
</protein>
<dbReference type="SUPFAM" id="SSF103473">
    <property type="entry name" value="MFS general substrate transporter"/>
    <property type="match status" value="1"/>
</dbReference>
<dbReference type="AlphaFoldDB" id="A0A5N5QHC9"/>
<feature type="transmembrane region" description="Helical" evidence="6">
    <location>
        <begin position="421"/>
        <end position="442"/>
    </location>
</feature>
<feature type="transmembrane region" description="Helical" evidence="6">
    <location>
        <begin position="283"/>
        <end position="306"/>
    </location>
</feature>
<comment type="caution">
    <text evidence="7">The sequence shown here is derived from an EMBL/GenBank/DDBJ whole genome shotgun (WGS) entry which is preliminary data.</text>
</comment>
<reference evidence="7 8" key="1">
    <citation type="journal article" date="2019" name="Fungal Biol. Biotechnol.">
        <title>Draft genome sequence of fastidious pathogen Ceratobasidium theobromae, which causes vascular-streak dieback in Theobroma cacao.</title>
        <authorList>
            <person name="Ali S.S."/>
            <person name="Asman A."/>
            <person name="Shao J."/>
            <person name="Firmansyah A.P."/>
            <person name="Susilo A.W."/>
            <person name="Rosmana A."/>
            <person name="McMahon P."/>
            <person name="Junaid M."/>
            <person name="Guest D."/>
            <person name="Kheng T.Y."/>
            <person name="Meinhardt L.W."/>
            <person name="Bailey B.A."/>
        </authorList>
    </citation>
    <scope>NUCLEOTIDE SEQUENCE [LARGE SCALE GENOMIC DNA]</scope>
    <source>
        <strain evidence="7 8">CT2</strain>
    </source>
</reference>
<dbReference type="PANTHER" id="PTHR23502">
    <property type="entry name" value="MAJOR FACILITATOR SUPERFAMILY"/>
    <property type="match status" value="1"/>
</dbReference>
<feature type="transmembrane region" description="Helical" evidence="6">
    <location>
        <begin position="488"/>
        <end position="510"/>
    </location>
</feature>
<gene>
    <name evidence="7" type="ORF">CTheo_5418</name>
</gene>
<evidence type="ECO:0000256" key="6">
    <source>
        <dbReference type="SAM" id="Phobius"/>
    </source>
</evidence>
<evidence type="ECO:0000313" key="8">
    <source>
        <dbReference type="Proteomes" id="UP000383932"/>
    </source>
</evidence>
<dbReference type="Gene3D" id="1.20.1250.20">
    <property type="entry name" value="MFS general substrate transporter like domains"/>
    <property type="match status" value="1"/>
</dbReference>
<keyword evidence="4 6" id="KW-0472">Membrane</keyword>
<feature type="transmembrane region" description="Helical" evidence="6">
    <location>
        <begin position="355"/>
        <end position="375"/>
    </location>
</feature>
<evidence type="ECO:0000256" key="1">
    <source>
        <dbReference type="ARBA" id="ARBA00004141"/>
    </source>
</evidence>
<dbReference type="Proteomes" id="UP000383932">
    <property type="component" value="Unassembled WGS sequence"/>
</dbReference>
<sequence length="523" mass="56392">MPGTKAPNSPSSDGLPGFFDTQPNLPQDVFATRPASEMTHESQCHNRVSPTHIQYTSLTISAMSVDKEARNADRTLSRASLDSRTLGSLSDRQANLTNAEEKNPAGCKQPILRQDLRVEGQVEKATLDNWDEDPRNPRLWPAYRKWTSAAVVSLYTLVSPLASSMIAPGLPRIAQAYNITNPTVAALTLSIFVLGYAIGPLFISPLSEASAWAPNVAALSVFRLLAGIGGSAPLTIGSGSISDLFEEKERAVAMALFSLGPLMGPVIGPIAGGFITQDIGYKWVFIIVSIASGIAGILLVILILTIKCDRREYGYSELIPRGSLRQVLQERCLLLSPRCLRASMGGDLVSRGWQVAYLGLGVGFLTTALVGSKLTDVVYQKLSERNGGKGKPEYRIPPMFIGSILVPVGLFWYGWSAQAKIHYMMPIVGSGIFGAGMMFSFMPIQLYLVDAFTYAASAVAAATCIRSLFGFAFPLFGQRLFDALGVGGGHSLLAGIAILVGVPFPIWLYIKGEEMRARNPLNR</sequence>
<dbReference type="GO" id="GO:0005886">
    <property type="term" value="C:plasma membrane"/>
    <property type="evidence" value="ECO:0007669"/>
    <property type="project" value="UniProtKB-SubCell"/>
</dbReference>
<feature type="region of interest" description="Disordered" evidence="5">
    <location>
        <begin position="1"/>
        <end position="24"/>
    </location>
</feature>
<evidence type="ECO:0000313" key="7">
    <source>
        <dbReference type="EMBL" id="KAB5591130.1"/>
    </source>
</evidence>
<dbReference type="InterPro" id="IPR036259">
    <property type="entry name" value="MFS_trans_sf"/>
</dbReference>
<evidence type="ECO:0000256" key="4">
    <source>
        <dbReference type="ARBA" id="ARBA00023136"/>
    </source>
</evidence>
<feature type="transmembrane region" description="Helical" evidence="6">
    <location>
        <begin position="146"/>
        <end position="167"/>
    </location>
</feature>
<evidence type="ECO:0000256" key="2">
    <source>
        <dbReference type="ARBA" id="ARBA00022692"/>
    </source>
</evidence>
<dbReference type="OrthoDB" id="6770063at2759"/>
<dbReference type="EMBL" id="SSOP01000121">
    <property type="protein sequence ID" value="KAB5591130.1"/>
    <property type="molecule type" value="Genomic_DNA"/>
</dbReference>
<feature type="transmembrane region" description="Helical" evidence="6">
    <location>
        <begin position="211"/>
        <end position="232"/>
    </location>
</feature>
<keyword evidence="2 6" id="KW-0812">Transmembrane</keyword>
<dbReference type="GO" id="GO:0022857">
    <property type="term" value="F:transmembrane transporter activity"/>
    <property type="evidence" value="ECO:0007669"/>
    <property type="project" value="InterPro"/>
</dbReference>
<feature type="transmembrane region" description="Helical" evidence="6">
    <location>
        <begin position="252"/>
        <end position="276"/>
    </location>
</feature>
<evidence type="ECO:0000256" key="5">
    <source>
        <dbReference type="SAM" id="MobiDB-lite"/>
    </source>
</evidence>